<dbReference type="EMBL" id="JABKKF010000003">
    <property type="protein sequence ID" value="NPD91614.1"/>
    <property type="molecule type" value="Genomic_DNA"/>
</dbReference>
<keyword evidence="4 12" id="KW-0808">Transferase</keyword>
<dbReference type="CDD" id="cd09112">
    <property type="entry name" value="PLDc_CLS_2"/>
    <property type="match status" value="1"/>
</dbReference>
<dbReference type="Gene3D" id="3.30.870.10">
    <property type="entry name" value="Endonuclease Chain A"/>
    <property type="match status" value="2"/>
</dbReference>
<dbReference type="InterPro" id="IPR001736">
    <property type="entry name" value="PLipase_D/transphosphatidylase"/>
</dbReference>
<protein>
    <recommendedName>
        <fullName evidence="12 13">Cardiolipin synthase</fullName>
        <shortName evidence="12">CL synthase</shortName>
        <ecNumber evidence="12 13">2.7.8.-</ecNumber>
    </recommendedName>
</protein>
<name>A0ABX2AKN7_9BACT</name>
<dbReference type="SUPFAM" id="SSF56024">
    <property type="entry name" value="Phospholipase D/nuclease"/>
    <property type="match status" value="2"/>
</dbReference>
<feature type="active site" evidence="12">
    <location>
        <position position="398"/>
    </location>
</feature>
<feature type="active site" evidence="12">
    <location>
        <position position="393"/>
    </location>
</feature>
<dbReference type="Pfam" id="PF13091">
    <property type="entry name" value="PLDc_2"/>
    <property type="match status" value="2"/>
</dbReference>
<feature type="domain" description="PLD phosphodiesterase" evidence="14">
    <location>
        <begin position="209"/>
        <end position="236"/>
    </location>
</feature>
<feature type="domain" description="PLD phosphodiesterase" evidence="14">
    <location>
        <begin position="386"/>
        <end position="413"/>
    </location>
</feature>
<dbReference type="PANTHER" id="PTHR21248:SF22">
    <property type="entry name" value="PHOSPHOLIPASE D"/>
    <property type="match status" value="1"/>
</dbReference>
<comment type="subcellular location">
    <subcellularLocation>
        <location evidence="1 12">Cell membrane</location>
        <topology evidence="1 12">Multi-pass membrane protein</topology>
    </subcellularLocation>
</comment>
<dbReference type="Proteomes" id="UP000714420">
    <property type="component" value="Unassembled WGS sequence"/>
</dbReference>
<dbReference type="CDD" id="cd09110">
    <property type="entry name" value="PLDc_CLS_1"/>
    <property type="match status" value="1"/>
</dbReference>
<dbReference type="NCBIfam" id="TIGR04265">
    <property type="entry name" value="bac_cardiolipin"/>
    <property type="match status" value="1"/>
</dbReference>
<evidence type="ECO:0000313" key="16">
    <source>
        <dbReference type="Proteomes" id="UP000714420"/>
    </source>
</evidence>
<dbReference type="InterPro" id="IPR022924">
    <property type="entry name" value="Cardiolipin_synthase"/>
</dbReference>
<dbReference type="PANTHER" id="PTHR21248">
    <property type="entry name" value="CARDIOLIPIN SYNTHASE"/>
    <property type="match status" value="1"/>
</dbReference>
<keyword evidence="10 12" id="KW-0594">Phospholipid biosynthesis</keyword>
<evidence type="ECO:0000256" key="10">
    <source>
        <dbReference type="ARBA" id="ARBA00023209"/>
    </source>
</evidence>
<dbReference type="InterPro" id="IPR025202">
    <property type="entry name" value="PLD-like_dom"/>
</dbReference>
<evidence type="ECO:0000256" key="1">
    <source>
        <dbReference type="ARBA" id="ARBA00004651"/>
    </source>
</evidence>
<keyword evidence="11 12" id="KW-1208">Phospholipid metabolism</keyword>
<evidence type="ECO:0000256" key="2">
    <source>
        <dbReference type="ARBA" id="ARBA00022475"/>
    </source>
</evidence>
<feature type="active site" evidence="12">
    <location>
        <position position="214"/>
    </location>
</feature>
<evidence type="ECO:0000256" key="7">
    <source>
        <dbReference type="ARBA" id="ARBA00022989"/>
    </source>
</evidence>
<evidence type="ECO:0000256" key="9">
    <source>
        <dbReference type="ARBA" id="ARBA00023136"/>
    </source>
</evidence>
<comment type="function">
    <text evidence="12">Catalyzes the reversible phosphatidyl group transfer from one phosphatidylglycerol molecule to another to form cardiolipin (CL) (diphosphatidylglycerol) and glycerol.</text>
</comment>
<evidence type="ECO:0000256" key="13">
    <source>
        <dbReference type="NCBIfam" id="TIGR04265"/>
    </source>
</evidence>
<dbReference type="Pfam" id="PF13396">
    <property type="entry name" value="PLDc_N"/>
    <property type="match status" value="1"/>
</dbReference>
<proteinExistence type="inferred from homology"/>
<keyword evidence="6" id="KW-0677">Repeat</keyword>
<keyword evidence="3 12" id="KW-0444">Lipid biosynthesis</keyword>
<dbReference type="SMART" id="SM00155">
    <property type="entry name" value="PLDc"/>
    <property type="match status" value="2"/>
</dbReference>
<evidence type="ECO:0000313" key="15">
    <source>
        <dbReference type="EMBL" id="NPD91614.1"/>
    </source>
</evidence>
<dbReference type="PROSITE" id="PS50035">
    <property type="entry name" value="PLD"/>
    <property type="match status" value="2"/>
</dbReference>
<keyword evidence="8 12" id="KW-0443">Lipid metabolism</keyword>
<feature type="active site" evidence="12">
    <location>
        <position position="216"/>
    </location>
</feature>
<feature type="transmembrane region" description="Helical" evidence="12">
    <location>
        <begin position="36"/>
        <end position="54"/>
    </location>
</feature>
<keyword evidence="2 12" id="KW-1003">Cell membrane</keyword>
<evidence type="ECO:0000256" key="8">
    <source>
        <dbReference type="ARBA" id="ARBA00023098"/>
    </source>
</evidence>
<feature type="active site" evidence="12">
    <location>
        <position position="221"/>
    </location>
</feature>
<keyword evidence="5 12" id="KW-0812">Transmembrane</keyword>
<evidence type="ECO:0000256" key="11">
    <source>
        <dbReference type="ARBA" id="ARBA00023264"/>
    </source>
</evidence>
<dbReference type="HAMAP" id="MF_01916">
    <property type="entry name" value="Cardiolipin_synth_Cls"/>
    <property type="match status" value="1"/>
</dbReference>
<dbReference type="EC" id="2.7.8.-" evidence="12 13"/>
<reference evidence="15 16" key="1">
    <citation type="submission" date="2020-05" db="EMBL/GenBank/DDBJ databases">
        <title>Distinct polysaccharide utilization as determinants for interspecies competition between intestinal Prevotella spp.</title>
        <authorList>
            <person name="Galvez E.J.C."/>
            <person name="Iljazovic A."/>
            <person name="Strowig T."/>
        </authorList>
    </citation>
    <scope>NUCLEOTIDE SEQUENCE [LARGE SCALE GENOMIC DNA]</scope>
    <source>
        <strain evidence="15 16">PMUR</strain>
    </source>
</reference>
<evidence type="ECO:0000259" key="14">
    <source>
        <dbReference type="PROSITE" id="PS50035"/>
    </source>
</evidence>
<organism evidence="15 16">
    <name type="scientific">Xylanibacter muris</name>
    <dbReference type="NCBI Taxonomy" id="2736290"/>
    <lineage>
        <taxon>Bacteria</taxon>
        <taxon>Pseudomonadati</taxon>
        <taxon>Bacteroidota</taxon>
        <taxon>Bacteroidia</taxon>
        <taxon>Bacteroidales</taxon>
        <taxon>Prevotellaceae</taxon>
        <taxon>Xylanibacter</taxon>
    </lineage>
</organism>
<evidence type="ECO:0000256" key="6">
    <source>
        <dbReference type="ARBA" id="ARBA00022737"/>
    </source>
</evidence>
<keyword evidence="16" id="KW-1185">Reference proteome</keyword>
<feature type="active site" evidence="12">
    <location>
        <position position="391"/>
    </location>
</feature>
<keyword evidence="9 12" id="KW-0472">Membrane</keyword>
<dbReference type="RefSeq" id="WP_172274517.1">
    <property type="nucleotide sequence ID" value="NZ_CASGMU010000018.1"/>
</dbReference>
<evidence type="ECO:0000256" key="12">
    <source>
        <dbReference type="HAMAP-Rule" id="MF_01916"/>
    </source>
</evidence>
<gene>
    <name evidence="15" type="primary">cls</name>
    <name evidence="15" type="ORF">HPS56_04470</name>
</gene>
<feature type="transmembrane region" description="Helical" evidence="12">
    <location>
        <begin position="6"/>
        <end position="24"/>
    </location>
</feature>
<evidence type="ECO:0000256" key="4">
    <source>
        <dbReference type="ARBA" id="ARBA00022679"/>
    </source>
</evidence>
<accession>A0ABX2AKN7</accession>
<dbReference type="InterPro" id="IPR030874">
    <property type="entry name" value="Cardiolipin_synth_Firmi"/>
</dbReference>
<comment type="catalytic activity">
    <reaction evidence="12">
        <text>2 a 1,2-diacyl-sn-glycero-3-phospho-(1'-sn-glycerol) = a cardiolipin + glycerol</text>
        <dbReference type="Rhea" id="RHEA:31451"/>
        <dbReference type="ChEBI" id="CHEBI:17754"/>
        <dbReference type="ChEBI" id="CHEBI:62237"/>
        <dbReference type="ChEBI" id="CHEBI:64716"/>
    </reaction>
</comment>
<evidence type="ECO:0000256" key="3">
    <source>
        <dbReference type="ARBA" id="ARBA00022516"/>
    </source>
</evidence>
<keyword evidence="7 12" id="KW-1133">Transmembrane helix</keyword>
<dbReference type="InterPro" id="IPR027379">
    <property type="entry name" value="CLS_N"/>
</dbReference>
<sequence length="477" mass="54358">MHGIYMTFVIIYEIIVIIAVLHVVMSNRQPVKTMAWALVIYFVPVAGIVLYLFFGLDTRKERLIGERSLNQLTKRSMLGFVGQQNLRVPDGVKPLVDLFVNQSFSLPFKDNAVEIFTEGSSFFLDLLKSIGAAKSSIHIDMYIFADDALGYLVADALIDKARSGVEVRVIYDDVGCWNVSHSFFERMREEGIEVSPFLPVRFPSFTSKVNYRNHRKIIVIDGRVAYIGGMNIALRYVKGIDGQEWRDTMVRITGGVVYSVQKAFLVDWYFVDRTLISSTKYYPSMDDAVRNDGIAQIVTSGPVSEYPDIMQGYVRVILGARKYVYIESPYFLPTEPVLFALVTAALGGIDVRVLVPWRSDSRFVEWAGRSYMRDVMNAGVKIYRYNSGFLHSKFMLADDSVATVGSTNVDFRSFENNFEANVFFFDTDVVRRFKSVFMSDISVSELLNDKPPVVRGRFRSFFVRLWESLIRLLSPLL</sequence>
<comment type="caution">
    <text evidence="15">The sequence shown here is derived from an EMBL/GenBank/DDBJ whole genome shotgun (WGS) entry which is preliminary data.</text>
</comment>
<evidence type="ECO:0000256" key="5">
    <source>
        <dbReference type="ARBA" id="ARBA00022692"/>
    </source>
</evidence>
<comment type="similarity">
    <text evidence="12">Belongs to the phospholipase D family. Cardiolipin synthase subfamily.</text>
</comment>